<dbReference type="GO" id="GO:0016787">
    <property type="term" value="F:hydrolase activity"/>
    <property type="evidence" value="ECO:0007669"/>
    <property type="project" value="UniProtKB-KW"/>
</dbReference>
<dbReference type="GO" id="GO:0006281">
    <property type="term" value="P:DNA repair"/>
    <property type="evidence" value="ECO:0007669"/>
    <property type="project" value="TreeGrafter"/>
</dbReference>
<feature type="domain" description="Helicase ATP-binding" evidence="5">
    <location>
        <begin position="1"/>
        <end position="159"/>
    </location>
</feature>
<evidence type="ECO:0000259" key="6">
    <source>
        <dbReference type="PROSITE" id="PS51194"/>
    </source>
</evidence>
<keyword evidence="3 7" id="KW-0347">Helicase</keyword>
<dbReference type="Gene3D" id="3.40.50.300">
    <property type="entry name" value="P-loop containing nucleotide triphosphate hydrolases"/>
    <property type="match status" value="1"/>
</dbReference>
<dbReference type="GO" id="GO:0004520">
    <property type="term" value="F:DNA endonuclease activity"/>
    <property type="evidence" value="ECO:0007669"/>
    <property type="project" value="TreeGrafter"/>
</dbReference>
<evidence type="ECO:0000256" key="4">
    <source>
        <dbReference type="ARBA" id="ARBA00022840"/>
    </source>
</evidence>
<accession>A0A7G2CUX4</accession>
<dbReference type="PANTHER" id="PTHR45766">
    <property type="entry name" value="DNA ANNEALING HELICASE AND ENDONUCLEASE ZRANB3 FAMILY MEMBER"/>
    <property type="match status" value="1"/>
</dbReference>
<keyword evidence="2" id="KW-0378">Hydrolase</keyword>
<dbReference type="InterPro" id="IPR014001">
    <property type="entry name" value="Helicase_ATP-bd"/>
</dbReference>
<dbReference type="GO" id="GO:0005524">
    <property type="term" value="F:ATP binding"/>
    <property type="evidence" value="ECO:0007669"/>
    <property type="project" value="UniProtKB-KW"/>
</dbReference>
<dbReference type="GO" id="GO:0003676">
    <property type="term" value="F:nucleic acid binding"/>
    <property type="evidence" value="ECO:0007669"/>
    <property type="project" value="InterPro"/>
</dbReference>
<gene>
    <name evidence="7" type="ORF">ADEAN_001042500</name>
</gene>
<dbReference type="GO" id="GO:0043596">
    <property type="term" value="C:nuclear replication fork"/>
    <property type="evidence" value="ECO:0007669"/>
    <property type="project" value="TreeGrafter"/>
</dbReference>
<proteinExistence type="predicted"/>
<dbReference type="Pfam" id="PF01844">
    <property type="entry name" value="HNH"/>
    <property type="match status" value="1"/>
</dbReference>
<dbReference type="InterPro" id="IPR000330">
    <property type="entry name" value="SNF2_N"/>
</dbReference>
<dbReference type="GO" id="GO:0031297">
    <property type="term" value="P:replication fork processing"/>
    <property type="evidence" value="ECO:0007669"/>
    <property type="project" value="TreeGrafter"/>
</dbReference>
<dbReference type="InterPro" id="IPR002711">
    <property type="entry name" value="HNH"/>
</dbReference>
<dbReference type="PANTHER" id="PTHR45766:SF3">
    <property type="entry name" value="DNA ANNEALING HELICASE AND ENDONUCLEASE ZRANB3"/>
    <property type="match status" value="1"/>
</dbReference>
<evidence type="ECO:0000256" key="2">
    <source>
        <dbReference type="ARBA" id="ARBA00022801"/>
    </source>
</evidence>
<dbReference type="PROSITE" id="PS51194">
    <property type="entry name" value="HELICASE_CTER"/>
    <property type="match status" value="1"/>
</dbReference>
<feature type="domain" description="Helicase C-terminal" evidence="6">
    <location>
        <begin position="253"/>
        <end position="411"/>
    </location>
</feature>
<dbReference type="CDD" id="cd18793">
    <property type="entry name" value="SF2_C_SNF"/>
    <property type="match status" value="1"/>
</dbReference>
<sequence length="748" mass="84255">MGGRALVADEMGVGKTLFALGVIASLKSYPCLIVCPSTIKFIWAEAVEKYLFEQVSLQDVLVVHDSSDMPSLKETPKIVIISYQMLVQLQDIISGIKWVNVICDESHFIHTNSSGKDAQYTELLLRLSREIPFCLLLTGSPLSLSVFDMFNQIDMVCPGALGKTRWEFAVQYCHVFVEPYLRIGKCTRMNEFSSFVRSKCMIRRLKKDVLDLPQKARFLYPVKVSSRSTNRGGNFATKYCASWRRKSEGIMRAVESLLSCHGRLVLFAHHKELIGFLQAQLGSRGILYLTIDGTVPQPDRSRLLDDFSQEKVNVAIVSIKACAVGVSLATATCAVFCELPPNISWMRQAEDRLHRMGQENAVTVYYLFGEGDAFDEEHLKKIQLSHQETRRITEADLLEFCTLPTTVKNRAAERLNNTGCFQAPSLASDHQLLFTVSKNTKRVHVKSVDGSSYWTFSPDEAHDVVHRRSLPLWQQIDQFLANYYRLSSYGRRKLRGTWVSPSNFGESNPKLSPAQSASRSRYTRSLRAGWGFWWKIRRQYGTHFYFCTLRKDGAQYDATCLYCGVSLGNRTRPVPGAVIGKECDVSLFCSGSCRRRFYFQRSSGFIRRSLADDDGGVCARCGVDCKSLYMRLIRTSSPADRVKIVEVYHPDLLNHPKLLQRIVTNPTPGACWNADHIIPVCMGGGEARQENMQTLCVVCHAIKTRGEQNHYVSSATSQTVETTVSAGAARMFAVNHQGRAVKLRLTQH</sequence>
<dbReference type="SUPFAM" id="SSF52540">
    <property type="entry name" value="P-loop containing nucleoside triphosphate hydrolases"/>
    <property type="match status" value="2"/>
</dbReference>
<keyword evidence="8" id="KW-1185">Reference proteome</keyword>
<keyword evidence="4" id="KW-0067">ATP-binding</keyword>
<dbReference type="AlphaFoldDB" id="A0A7G2CUX4"/>
<evidence type="ECO:0000313" key="8">
    <source>
        <dbReference type="Proteomes" id="UP000515908"/>
    </source>
</evidence>
<dbReference type="InterPro" id="IPR001650">
    <property type="entry name" value="Helicase_C-like"/>
</dbReference>
<evidence type="ECO:0000313" key="7">
    <source>
        <dbReference type="EMBL" id="CAD2222871.1"/>
    </source>
</evidence>
<evidence type="ECO:0000256" key="3">
    <source>
        <dbReference type="ARBA" id="ARBA00022806"/>
    </source>
</evidence>
<dbReference type="PROSITE" id="PS51192">
    <property type="entry name" value="HELICASE_ATP_BIND_1"/>
    <property type="match status" value="1"/>
</dbReference>
<keyword evidence="7" id="KW-0255">Endonuclease</keyword>
<protein>
    <submittedName>
        <fullName evidence="7">SNF2 family N-terminal domain/Helicase conserved C-terminal domain/HNH endonuclease, putative</fullName>
    </submittedName>
</protein>
<dbReference type="GO" id="GO:0004386">
    <property type="term" value="F:helicase activity"/>
    <property type="evidence" value="ECO:0007669"/>
    <property type="project" value="UniProtKB-KW"/>
</dbReference>
<name>A0A7G2CUX4_9TRYP</name>
<dbReference type="SMART" id="SM00487">
    <property type="entry name" value="DEXDc"/>
    <property type="match status" value="1"/>
</dbReference>
<dbReference type="Gene3D" id="3.40.50.10810">
    <property type="entry name" value="Tandem AAA-ATPase domain"/>
    <property type="match status" value="1"/>
</dbReference>
<dbReference type="InterPro" id="IPR027417">
    <property type="entry name" value="P-loop_NTPase"/>
</dbReference>
<dbReference type="InterPro" id="IPR038718">
    <property type="entry name" value="SNF2-like_sf"/>
</dbReference>
<dbReference type="CDD" id="cd00085">
    <property type="entry name" value="HNHc"/>
    <property type="match status" value="1"/>
</dbReference>
<dbReference type="InterPro" id="IPR003615">
    <property type="entry name" value="HNH_nuc"/>
</dbReference>
<evidence type="ECO:0000256" key="1">
    <source>
        <dbReference type="ARBA" id="ARBA00022741"/>
    </source>
</evidence>
<evidence type="ECO:0000259" key="5">
    <source>
        <dbReference type="PROSITE" id="PS51192"/>
    </source>
</evidence>
<keyword evidence="1" id="KW-0547">Nucleotide-binding</keyword>
<dbReference type="SMART" id="SM00490">
    <property type="entry name" value="HELICc"/>
    <property type="match status" value="1"/>
</dbReference>
<dbReference type="Pfam" id="PF00271">
    <property type="entry name" value="Helicase_C"/>
    <property type="match status" value="1"/>
</dbReference>
<dbReference type="EMBL" id="LR877172">
    <property type="protein sequence ID" value="CAD2222871.1"/>
    <property type="molecule type" value="Genomic_DNA"/>
</dbReference>
<keyword evidence="7" id="KW-0540">Nuclease</keyword>
<dbReference type="Gene3D" id="1.10.30.50">
    <property type="match status" value="1"/>
</dbReference>
<organism evidence="7 8">
    <name type="scientific">Angomonas deanei</name>
    <dbReference type="NCBI Taxonomy" id="59799"/>
    <lineage>
        <taxon>Eukaryota</taxon>
        <taxon>Discoba</taxon>
        <taxon>Euglenozoa</taxon>
        <taxon>Kinetoplastea</taxon>
        <taxon>Metakinetoplastina</taxon>
        <taxon>Trypanosomatida</taxon>
        <taxon>Trypanosomatidae</taxon>
        <taxon>Strigomonadinae</taxon>
        <taxon>Angomonas</taxon>
    </lineage>
</organism>
<dbReference type="GO" id="GO:0008270">
    <property type="term" value="F:zinc ion binding"/>
    <property type="evidence" value="ECO:0007669"/>
    <property type="project" value="InterPro"/>
</dbReference>
<dbReference type="Pfam" id="PF00176">
    <property type="entry name" value="SNF2-rel_dom"/>
    <property type="match status" value="1"/>
</dbReference>
<dbReference type="Proteomes" id="UP000515908">
    <property type="component" value="Chromosome 28"/>
</dbReference>
<dbReference type="InterPro" id="IPR049730">
    <property type="entry name" value="SNF2/RAD54-like_C"/>
</dbReference>
<reference evidence="7 8" key="1">
    <citation type="submission" date="2020-08" db="EMBL/GenBank/DDBJ databases">
        <authorList>
            <person name="Newling K."/>
            <person name="Davey J."/>
            <person name="Forrester S."/>
        </authorList>
    </citation>
    <scope>NUCLEOTIDE SEQUENCE [LARGE SCALE GENOMIC DNA]</scope>
    <source>
        <strain evidence="8">Crithidia deanei Carvalho (ATCC PRA-265)</strain>
    </source>
</reference>
<dbReference type="VEuPathDB" id="TriTrypDB:ADEAN_001042500"/>